<dbReference type="EMBL" id="LT838272">
    <property type="protein sequence ID" value="SMB93268.1"/>
    <property type="molecule type" value="Genomic_DNA"/>
</dbReference>
<keyword evidence="2" id="KW-1185">Reference proteome</keyword>
<dbReference type="AlphaFoldDB" id="A0A1W1VIW5"/>
<dbReference type="OrthoDB" id="1725682at2"/>
<sequence length="90" mass="10454">MSETKMLHIRFPAKIVDQMTAYLKTRGVNRNRFIVDAVAEKLRREMRVKSFKETQGVLTPEDAPEWAATSATEWVEKLRGKDRVTSSWDI</sequence>
<dbReference type="Proteomes" id="UP000192569">
    <property type="component" value="Chromosome I"/>
</dbReference>
<dbReference type="RefSeq" id="WP_084664310.1">
    <property type="nucleotide sequence ID" value="NZ_LT838272.1"/>
</dbReference>
<accession>A0A1W1VIW5</accession>
<reference evidence="1 2" key="1">
    <citation type="submission" date="2017-04" db="EMBL/GenBank/DDBJ databases">
        <authorList>
            <person name="Afonso C.L."/>
            <person name="Miller P.J."/>
            <person name="Scott M.A."/>
            <person name="Spackman E."/>
            <person name="Goraichik I."/>
            <person name="Dimitrov K.M."/>
            <person name="Suarez D.L."/>
            <person name="Swayne D.E."/>
        </authorList>
    </citation>
    <scope>NUCLEOTIDE SEQUENCE [LARGE SCALE GENOMIC DNA]</scope>
    <source>
        <strain evidence="1 2">ToBE</strain>
    </source>
</reference>
<name>A0A1W1VIW5_9FIRM</name>
<evidence type="ECO:0000313" key="2">
    <source>
        <dbReference type="Proteomes" id="UP000192569"/>
    </source>
</evidence>
<protein>
    <submittedName>
        <fullName evidence="1">Uncharacterized protein</fullName>
    </submittedName>
</protein>
<gene>
    <name evidence="1" type="ORF">SAMN00808754_0829</name>
</gene>
<proteinExistence type="predicted"/>
<dbReference type="STRING" id="698762.SAMN00808754_0829"/>
<evidence type="ECO:0000313" key="1">
    <source>
        <dbReference type="EMBL" id="SMB93268.1"/>
    </source>
</evidence>
<dbReference type="NCBIfam" id="NF041551">
    <property type="entry name" value="YlcI_YnfO_N"/>
    <property type="match status" value="1"/>
</dbReference>
<organism evidence="1 2">
    <name type="scientific">Thermanaeromonas toyohensis ToBE</name>
    <dbReference type="NCBI Taxonomy" id="698762"/>
    <lineage>
        <taxon>Bacteria</taxon>
        <taxon>Bacillati</taxon>
        <taxon>Bacillota</taxon>
        <taxon>Clostridia</taxon>
        <taxon>Neomoorellales</taxon>
        <taxon>Neomoorellaceae</taxon>
        <taxon>Thermanaeromonas</taxon>
    </lineage>
</organism>